<dbReference type="SMART" id="SM00418">
    <property type="entry name" value="HTH_ARSR"/>
    <property type="match status" value="1"/>
</dbReference>
<dbReference type="PANTHER" id="PTHR38600:SF2">
    <property type="entry name" value="SLL0088 PROTEIN"/>
    <property type="match status" value="1"/>
</dbReference>
<dbReference type="NCBIfam" id="NF033788">
    <property type="entry name" value="HTH_metalloreg"/>
    <property type="match status" value="1"/>
</dbReference>
<dbReference type="InterPro" id="IPR036388">
    <property type="entry name" value="WH-like_DNA-bd_sf"/>
</dbReference>
<dbReference type="PRINTS" id="PR00778">
    <property type="entry name" value="HTHARSR"/>
</dbReference>
<dbReference type="InterPro" id="IPR011991">
    <property type="entry name" value="ArsR-like_HTH"/>
</dbReference>
<dbReference type="PROSITE" id="PS50987">
    <property type="entry name" value="HTH_ARSR_2"/>
    <property type="match status" value="1"/>
</dbReference>
<gene>
    <name evidence="2" type="ORF">RZN69_02630</name>
</gene>
<dbReference type="SUPFAM" id="SSF46785">
    <property type="entry name" value="Winged helix' DNA-binding domain"/>
    <property type="match status" value="1"/>
</dbReference>
<dbReference type="InterPro" id="IPR001845">
    <property type="entry name" value="HTH_ArsR_DNA-bd_dom"/>
</dbReference>
<dbReference type="AlphaFoldDB" id="A0AAQ3LE81"/>
<feature type="domain" description="HTH arsR-type" evidence="1">
    <location>
        <begin position="1"/>
        <end position="94"/>
    </location>
</feature>
<evidence type="ECO:0000313" key="3">
    <source>
        <dbReference type="Proteomes" id="UP001304300"/>
    </source>
</evidence>
<proteinExistence type="predicted"/>
<dbReference type="CDD" id="cd00090">
    <property type="entry name" value="HTH_ARSR"/>
    <property type="match status" value="1"/>
</dbReference>
<dbReference type="Gene3D" id="1.10.10.10">
    <property type="entry name" value="Winged helix-like DNA-binding domain superfamily/Winged helix DNA-binding domain"/>
    <property type="match status" value="1"/>
</dbReference>
<dbReference type="PANTHER" id="PTHR38600">
    <property type="entry name" value="TRANSCRIPTIONAL REGULATORY PROTEIN"/>
    <property type="match status" value="1"/>
</dbReference>
<name>A0AAQ3LE81_9BACT</name>
<evidence type="ECO:0000259" key="1">
    <source>
        <dbReference type="PROSITE" id="PS50987"/>
    </source>
</evidence>
<dbReference type="GO" id="GO:0003700">
    <property type="term" value="F:DNA-binding transcription factor activity"/>
    <property type="evidence" value="ECO:0007669"/>
    <property type="project" value="InterPro"/>
</dbReference>
<dbReference type="InterPro" id="IPR036390">
    <property type="entry name" value="WH_DNA-bd_sf"/>
</dbReference>
<evidence type="ECO:0000313" key="2">
    <source>
        <dbReference type="EMBL" id="WOO41968.1"/>
    </source>
</evidence>
<accession>A0AAQ3LE81</accession>
<dbReference type="KEGG" id="puo:RZN69_02630"/>
<sequence length="114" mass="13010">MVNDSVLLSDTFSALADPTRRRILEMLMTGERVVSDISAAFKVSAPAISKHLRVLERASLLRREKRGREHFLSLNAKPMKEASAWMAEYQVFWENNLDSLAAFLEESPEKETQQ</sequence>
<keyword evidence="3" id="KW-1185">Reference proteome</keyword>
<protein>
    <submittedName>
        <fullName evidence="2">Metalloregulator ArsR/SmtB family transcription factor</fullName>
    </submittedName>
</protein>
<dbReference type="EMBL" id="CP136920">
    <property type="protein sequence ID" value="WOO41968.1"/>
    <property type="molecule type" value="Genomic_DNA"/>
</dbReference>
<organism evidence="2 3">
    <name type="scientific">Rubellicoccus peritrichatus</name>
    <dbReference type="NCBI Taxonomy" id="3080537"/>
    <lineage>
        <taxon>Bacteria</taxon>
        <taxon>Pseudomonadati</taxon>
        <taxon>Verrucomicrobiota</taxon>
        <taxon>Opitutia</taxon>
        <taxon>Puniceicoccales</taxon>
        <taxon>Cerasicoccaceae</taxon>
        <taxon>Rubellicoccus</taxon>
    </lineage>
</organism>
<dbReference type="Proteomes" id="UP001304300">
    <property type="component" value="Chromosome"/>
</dbReference>
<dbReference type="Pfam" id="PF01022">
    <property type="entry name" value="HTH_5"/>
    <property type="match status" value="1"/>
</dbReference>
<reference evidence="2 3" key="1">
    <citation type="submission" date="2023-10" db="EMBL/GenBank/DDBJ databases">
        <title>Rubellicoccus peritrichatus gen. nov., sp. nov., isolated from an algae of coral reef tank.</title>
        <authorList>
            <person name="Luo J."/>
        </authorList>
    </citation>
    <scope>NUCLEOTIDE SEQUENCE [LARGE SCALE GENOMIC DNA]</scope>
    <source>
        <strain evidence="2 3">CR14</strain>
    </source>
</reference>
<dbReference type="RefSeq" id="WP_317834452.1">
    <property type="nucleotide sequence ID" value="NZ_CP136920.1"/>
</dbReference>